<keyword evidence="3" id="KW-1185">Reference proteome</keyword>
<dbReference type="HOGENOM" id="CLU_2707170_0_0_1"/>
<dbReference type="InterPro" id="IPR000477">
    <property type="entry name" value="RT_dom"/>
</dbReference>
<evidence type="ECO:0000259" key="1">
    <source>
        <dbReference type="PROSITE" id="PS50878"/>
    </source>
</evidence>
<accession>E3M217</accession>
<sequence>MVNGSLDNKISSIPSGVPQGTVSGPLLFLIYISDLLLKLPPNIHFAAFADDIKLYSHDPVLLQHVKCQTVQFG</sequence>
<organism evidence="3">
    <name type="scientific">Caenorhabditis remanei</name>
    <name type="common">Caenorhabditis vulgaris</name>
    <dbReference type="NCBI Taxonomy" id="31234"/>
    <lineage>
        <taxon>Eukaryota</taxon>
        <taxon>Metazoa</taxon>
        <taxon>Ecdysozoa</taxon>
        <taxon>Nematoda</taxon>
        <taxon>Chromadorea</taxon>
        <taxon>Rhabditida</taxon>
        <taxon>Rhabditina</taxon>
        <taxon>Rhabditomorpha</taxon>
        <taxon>Rhabditoidea</taxon>
        <taxon>Rhabditidae</taxon>
        <taxon>Peloderinae</taxon>
        <taxon>Caenorhabditis</taxon>
    </lineage>
</organism>
<protein>
    <recommendedName>
        <fullName evidence="1">Reverse transcriptase domain-containing protein</fullName>
    </recommendedName>
</protein>
<name>E3M217_CAERE</name>
<dbReference type="eggNOG" id="KOG1075">
    <property type="taxonomic scope" value="Eukaryota"/>
</dbReference>
<dbReference type="Proteomes" id="UP000008281">
    <property type="component" value="Unassembled WGS sequence"/>
</dbReference>
<dbReference type="PROSITE" id="PS50878">
    <property type="entry name" value="RT_POL"/>
    <property type="match status" value="1"/>
</dbReference>
<feature type="domain" description="Reverse transcriptase" evidence="1">
    <location>
        <begin position="1"/>
        <end position="73"/>
    </location>
</feature>
<dbReference type="InterPro" id="IPR043502">
    <property type="entry name" value="DNA/RNA_pol_sf"/>
</dbReference>
<dbReference type="EMBL" id="DS268422">
    <property type="protein sequence ID" value="EFO89741.1"/>
    <property type="molecule type" value="Genomic_DNA"/>
</dbReference>
<evidence type="ECO:0000313" key="2">
    <source>
        <dbReference type="EMBL" id="EFO89741.1"/>
    </source>
</evidence>
<reference evidence="2" key="1">
    <citation type="submission" date="2007-07" db="EMBL/GenBank/DDBJ databases">
        <title>PCAP assembly of the Caenorhabditis remanei genome.</title>
        <authorList>
            <consortium name="The Caenorhabditis remanei Sequencing Consortium"/>
            <person name="Wilson R.K."/>
        </authorList>
    </citation>
    <scope>NUCLEOTIDE SEQUENCE [LARGE SCALE GENOMIC DNA]</scope>
    <source>
        <strain evidence="2">PB4641</strain>
    </source>
</reference>
<proteinExistence type="predicted"/>
<dbReference type="OrthoDB" id="414730at2759"/>
<dbReference type="InParanoid" id="E3M217"/>
<gene>
    <name evidence="2" type="ORF">CRE_07413</name>
</gene>
<dbReference type="AlphaFoldDB" id="E3M217"/>
<dbReference type="Pfam" id="PF00078">
    <property type="entry name" value="RVT_1"/>
    <property type="match status" value="1"/>
</dbReference>
<evidence type="ECO:0000313" key="3">
    <source>
        <dbReference type="Proteomes" id="UP000008281"/>
    </source>
</evidence>
<dbReference type="SUPFAM" id="SSF56672">
    <property type="entry name" value="DNA/RNA polymerases"/>
    <property type="match status" value="1"/>
</dbReference>